<feature type="transmembrane region" description="Helical" evidence="6">
    <location>
        <begin position="223"/>
        <end position="244"/>
    </location>
</feature>
<dbReference type="InterPro" id="IPR036866">
    <property type="entry name" value="RibonucZ/Hydroxyglut_hydro"/>
</dbReference>
<keyword evidence="4 6" id="KW-1133">Transmembrane helix</keyword>
<keyword evidence="5 6" id="KW-0472">Membrane</keyword>
<evidence type="ECO:0000256" key="2">
    <source>
        <dbReference type="ARBA" id="ARBA00022475"/>
    </source>
</evidence>
<keyword evidence="3 6" id="KW-0812">Transmembrane</keyword>
<name>A0A7X2D0D7_9LACT</name>
<dbReference type="OrthoDB" id="9761531at2"/>
<dbReference type="CDD" id="cd07731">
    <property type="entry name" value="ComA-like_MBL-fold"/>
    <property type="match status" value="1"/>
</dbReference>
<feature type="transmembrane region" description="Helical" evidence="6">
    <location>
        <begin position="299"/>
        <end position="326"/>
    </location>
</feature>
<feature type="transmembrane region" description="Helical" evidence="6">
    <location>
        <begin position="346"/>
        <end position="366"/>
    </location>
</feature>
<evidence type="ECO:0000256" key="5">
    <source>
        <dbReference type="ARBA" id="ARBA00023136"/>
    </source>
</evidence>
<evidence type="ECO:0000256" key="1">
    <source>
        <dbReference type="ARBA" id="ARBA00004651"/>
    </source>
</evidence>
<dbReference type="NCBIfam" id="TIGR00361">
    <property type="entry name" value="ComEC_Rec2"/>
    <property type="match status" value="1"/>
</dbReference>
<evidence type="ECO:0000256" key="4">
    <source>
        <dbReference type="ARBA" id="ARBA00022989"/>
    </source>
</evidence>
<evidence type="ECO:0000256" key="3">
    <source>
        <dbReference type="ARBA" id="ARBA00022692"/>
    </source>
</evidence>
<evidence type="ECO:0000256" key="6">
    <source>
        <dbReference type="SAM" id="Phobius"/>
    </source>
</evidence>
<keyword evidence="9" id="KW-1185">Reference proteome</keyword>
<dbReference type="InterPro" id="IPR035681">
    <property type="entry name" value="ComA-like_MBL"/>
</dbReference>
<accession>A0A7X2D0D7</accession>
<dbReference type="InterPro" id="IPR001279">
    <property type="entry name" value="Metallo-B-lactamas"/>
</dbReference>
<evidence type="ECO:0000259" key="7">
    <source>
        <dbReference type="SMART" id="SM00849"/>
    </source>
</evidence>
<dbReference type="InterPro" id="IPR004477">
    <property type="entry name" value="ComEC_N"/>
</dbReference>
<dbReference type="GO" id="GO:0030420">
    <property type="term" value="P:establishment of competence for transformation"/>
    <property type="evidence" value="ECO:0007669"/>
    <property type="project" value="InterPro"/>
</dbReference>
<protein>
    <submittedName>
        <fullName evidence="8">DNA internalization-related competence protein ComEC/Rec2</fullName>
    </submittedName>
</protein>
<feature type="transmembrane region" description="Helical" evidence="6">
    <location>
        <begin position="12"/>
        <end position="41"/>
    </location>
</feature>
<proteinExistence type="predicted"/>
<feature type="transmembrane region" description="Helical" evidence="6">
    <location>
        <begin position="373"/>
        <end position="403"/>
    </location>
</feature>
<dbReference type="InterPro" id="IPR052159">
    <property type="entry name" value="Competence_DNA_uptake"/>
</dbReference>
<evidence type="ECO:0000313" key="8">
    <source>
        <dbReference type="EMBL" id="MQW39336.1"/>
    </source>
</evidence>
<dbReference type="Pfam" id="PF00753">
    <property type="entry name" value="Lactamase_B"/>
    <property type="match status" value="1"/>
</dbReference>
<feature type="transmembrane region" description="Helical" evidence="6">
    <location>
        <begin position="47"/>
        <end position="66"/>
    </location>
</feature>
<reference evidence="8 9" key="1">
    <citation type="submission" date="2019-10" db="EMBL/GenBank/DDBJ databases">
        <authorList>
            <person name="Dong K."/>
        </authorList>
    </citation>
    <scope>NUCLEOTIDE SEQUENCE [LARGE SCALE GENOMIC DNA]</scope>
    <source>
        <strain evidence="8 9">DSM 28960</strain>
    </source>
</reference>
<feature type="transmembrane region" description="Helical" evidence="6">
    <location>
        <begin position="264"/>
        <end position="287"/>
    </location>
</feature>
<dbReference type="InterPro" id="IPR004797">
    <property type="entry name" value="Competence_ComEC/Rec2"/>
</dbReference>
<gene>
    <name evidence="8" type="ORF">GHI93_05200</name>
</gene>
<dbReference type="SMART" id="SM00849">
    <property type="entry name" value="Lactamase_B"/>
    <property type="match status" value="1"/>
</dbReference>
<feature type="domain" description="Metallo-beta-lactamase" evidence="7">
    <location>
        <begin position="486"/>
        <end position="693"/>
    </location>
</feature>
<keyword evidence="2" id="KW-1003">Cell membrane</keyword>
<dbReference type="NCBIfam" id="TIGR00360">
    <property type="entry name" value="ComEC_N-term"/>
    <property type="match status" value="1"/>
</dbReference>
<dbReference type="EMBL" id="WITJ01000006">
    <property type="protein sequence ID" value="MQW39336.1"/>
    <property type="molecule type" value="Genomic_DNA"/>
</dbReference>
<dbReference type="GO" id="GO:0005886">
    <property type="term" value="C:plasma membrane"/>
    <property type="evidence" value="ECO:0007669"/>
    <property type="project" value="UniProtKB-SubCell"/>
</dbReference>
<dbReference type="PANTHER" id="PTHR30619">
    <property type="entry name" value="DNA INTERNALIZATION/COMPETENCE PROTEIN COMEC/REC2"/>
    <property type="match status" value="1"/>
</dbReference>
<dbReference type="Pfam" id="PF03772">
    <property type="entry name" value="Competence"/>
    <property type="match status" value="1"/>
</dbReference>
<dbReference type="Proteomes" id="UP000439550">
    <property type="component" value="Unassembled WGS sequence"/>
</dbReference>
<dbReference type="Gene3D" id="3.60.15.10">
    <property type="entry name" value="Ribonuclease Z/Hydroxyacylglutathione hydrolase-like"/>
    <property type="match status" value="1"/>
</dbReference>
<sequence>MLIKKLNVPLVFLALPLIVLYFCIFTPNLTLWFCFFAFLFLLFYRKYWKIFPILFVFGLYFSIVHVQSEKLEHTPIATLTSVIPISDTIQVNGDLLSFQALSHHRKFQVYYQIKSKQEQQFYKTLSKNVILDVDATLESPEIKRNFNGFDDRAFLLSQNIGQIVTLQKIKKITDLRPQLFDLRLLRRRAIVFIQKHFKAPESNYMTGLLFGFLGKDFGEMTDLYTRLGIIHLFALSGMQVNFFIAGFRKILLRLGMTKEKVGILQLPFSLSYAFLTGLSVSVIRALLQKNIRLKGMDNVSATLILILILMPKSMLSIGGQLTLFYAFVIQMIAPKVERLGKIKQSLVYALALSFLVLPVLIFDFHVFQPFSILLTFAFSFLFDVLLLPLLLLSFLFSFLGIILPIHALFNGLEAVIHGIDQIIHYPLVFGSIGSWTFLLLLILAGLLIDFWKNKNFRLCLFILISLCYLSCKIPLHPSITMMDVGQGDSIFLQDQWNRQNILIDTGGKVSFKQKSEWQKSICSSNAENTLIPALQAKGVSQIDHLILTHTDDDHVGDFVTLADKIKIKEVCVTPGELTCPDFIKKLKQARVLIHVLKVGDKIPIFDSSLDVLSNGYTRHGDNNDSVITYGNFYGTHFLFTGDLEKKGELELLKQYPTLKVDVLKAGHHGSKTSSAPEFINAIQPKIALISVGKNNRYGHPNQETLVTFKKYHVAVFRTDQHGAIALTNRLKQWQMTTVK</sequence>
<dbReference type="PANTHER" id="PTHR30619:SF1">
    <property type="entry name" value="RECOMBINATION PROTEIN 2"/>
    <property type="match status" value="1"/>
</dbReference>
<dbReference type="AlphaFoldDB" id="A0A7X2D0D7"/>
<comment type="caution">
    <text evidence="8">The sequence shown here is derived from an EMBL/GenBank/DDBJ whole genome shotgun (WGS) entry which is preliminary data.</text>
</comment>
<feature type="transmembrane region" description="Helical" evidence="6">
    <location>
        <begin position="423"/>
        <end position="448"/>
    </location>
</feature>
<dbReference type="SUPFAM" id="SSF56281">
    <property type="entry name" value="Metallo-hydrolase/oxidoreductase"/>
    <property type="match status" value="1"/>
</dbReference>
<evidence type="ECO:0000313" key="9">
    <source>
        <dbReference type="Proteomes" id="UP000439550"/>
    </source>
</evidence>
<organism evidence="8 9">
    <name type="scientific">Lactococcus hircilactis</name>
    <dbReference type="NCBI Taxonomy" id="1494462"/>
    <lineage>
        <taxon>Bacteria</taxon>
        <taxon>Bacillati</taxon>
        <taxon>Bacillota</taxon>
        <taxon>Bacilli</taxon>
        <taxon>Lactobacillales</taxon>
        <taxon>Streptococcaceae</taxon>
        <taxon>Lactococcus</taxon>
    </lineage>
</organism>
<comment type="subcellular location">
    <subcellularLocation>
        <location evidence="1">Cell membrane</location>
        <topology evidence="1">Multi-pass membrane protein</topology>
    </subcellularLocation>
</comment>